<evidence type="ECO:0000259" key="14">
    <source>
        <dbReference type="PROSITE" id="PS50157"/>
    </source>
</evidence>
<dbReference type="OrthoDB" id="3437960at2759"/>
<evidence type="ECO:0000256" key="3">
    <source>
        <dbReference type="ARBA" id="ARBA00022491"/>
    </source>
</evidence>
<dbReference type="GeneID" id="115807907"/>
<feature type="region of interest" description="Disordered" evidence="13">
    <location>
        <begin position="35"/>
        <end position="57"/>
    </location>
</feature>
<feature type="domain" description="C2H2-type" evidence="14">
    <location>
        <begin position="582"/>
        <end position="615"/>
    </location>
</feature>
<keyword evidence="3" id="KW-0678">Repressor</keyword>
<dbReference type="SUPFAM" id="SSF57667">
    <property type="entry name" value="beta-beta-alpha zinc fingers"/>
    <property type="match status" value="4"/>
</dbReference>
<keyword evidence="10" id="KW-0804">Transcription</keyword>
<evidence type="ECO:0000256" key="1">
    <source>
        <dbReference type="ARBA" id="ARBA00004123"/>
    </source>
</evidence>
<dbReference type="Pfam" id="PF23561">
    <property type="entry name" value="zf-C2H2_15"/>
    <property type="match status" value="1"/>
</dbReference>
<evidence type="ECO:0000256" key="4">
    <source>
        <dbReference type="ARBA" id="ARBA00022723"/>
    </source>
</evidence>
<dbReference type="Proteomes" id="UP000504632">
    <property type="component" value="Chromosome 3"/>
</dbReference>
<dbReference type="InParanoid" id="A0A6J2UZN6"/>
<dbReference type="FunFam" id="3.30.160.60:FF:000048">
    <property type="entry name" value="GLI family zinc finger 3"/>
    <property type="match status" value="1"/>
</dbReference>
<evidence type="ECO:0000313" key="15">
    <source>
        <dbReference type="Proteomes" id="UP000504632"/>
    </source>
</evidence>
<sequence>MNGQACNLMVSPSGMPQSLGAITGQQVPHIRVHAGGCGSPPHRANPTPGSRASASGALCTQSPVNSITLPALSLRRQVLTNGKHHGNVLNGPPPSSQHHAPSLPLQPATSTSKQCLKSTGSNSGHRGYPVLGQNRKLLGQYGGKNLQVTNSAMIVQSLDPVSPATIQTNVSGPAAPYHAPHSLGLVVPFTDARSLLSRESLASTTLSVAETQSVRSSKLDWPYGYRVLPPLCPQQNSNQPAEASDLLSLPPGTAMSGATNVSNSASLPSYLFTGDAGSPRHSSRSKKRALSMSPLSDGIGIDFNSIIRTSPTSLVAYINGARTSPASHPALSPLQSDVCGHLLGVRGSCIFQPSHSQHTSKVGYTPALMSSGDPQPETENLRMRRLEEESGLEGQPSNLVVEQQLLPAEGSTVDRAAEDRSALDSGLSPSIQLQLQLSAIIRTPTPPLRGPPPPYHSHQHVRRPHNDFFGQSESPMCQVSLPHVDNVYSLPLALCPMPEEDEGELDDCNGGYCCHWLDCSAIYNHQEELVKHIEKLHVDQRKGEDFTCFWTGCPRKHKPFNARYKLLIHMRVHSGEKPNKCSVCGVQADFEGCQKAFSRLENLKIHLRSHTGEKPYLCQHPGCQKAFSNSSDRAKHQRTHLDTKPYACQIQGCTKRYTDPSSLRKHVKSHSSKEQQARKKLRPNTELNQDELSDCLTIQPLQPSLSPLDLIDSKLCQSPGTNSSINTDVFSINQSSHASSVAGSLHLAHHSPNDLLLPLLPHLHETNRFVTPLPQHRGSASSRFPAPQSQLTTRLTVPPQKTCGKALSHSTPSPLTSNPILQQGFSGHIQSPCLYNDSDSPRTTNQVPPCSIMQIPTFEHSLAPTVTTQHDPDRVPRPLSGITEVYNHQSGSQAFLTDQGNTMSEDNYLHISALDRGSSQLSCVYAEG</sequence>
<comment type="subcellular location">
    <subcellularLocation>
        <location evidence="1">Nucleus</location>
    </subcellularLocation>
</comment>
<organism evidence="15 16">
    <name type="scientific">Chanos chanos</name>
    <name type="common">Milkfish</name>
    <name type="synonym">Mugil chanos</name>
    <dbReference type="NCBI Taxonomy" id="29144"/>
    <lineage>
        <taxon>Eukaryota</taxon>
        <taxon>Metazoa</taxon>
        <taxon>Chordata</taxon>
        <taxon>Craniata</taxon>
        <taxon>Vertebrata</taxon>
        <taxon>Euteleostomi</taxon>
        <taxon>Actinopterygii</taxon>
        <taxon>Neopterygii</taxon>
        <taxon>Teleostei</taxon>
        <taxon>Ostariophysi</taxon>
        <taxon>Gonorynchiformes</taxon>
        <taxon>Chanidae</taxon>
        <taxon>Chanos</taxon>
    </lineage>
</organism>
<dbReference type="PROSITE" id="PS50157">
    <property type="entry name" value="ZINC_FINGER_C2H2_2"/>
    <property type="match status" value="5"/>
</dbReference>
<comment type="similarity">
    <text evidence="2">Belongs to the GLI C2H2-type zinc-finger protein family.</text>
</comment>
<dbReference type="GO" id="GO:0008270">
    <property type="term" value="F:zinc ion binding"/>
    <property type="evidence" value="ECO:0007669"/>
    <property type="project" value="UniProtKB-KW"/>
</dbReference>
<reference evidence="16" key="1">
    <citation type="submission" date="2025-08" db="UniProtKB">
        <authorList>
            <consortium name="RefSeq"/>
        </authorList>
    </citation>
    <scope>IDENTIFICATION</scope>
</reference>
<protein>
    <submittedName>
        <fullName evidence="16">Zinc finger protein GLIS3</fullName>
    </submittedName>
</protein>
<dbReference type="FunFam" id="3.30.160.60:FF:000453">
    <property type="entry name" value="GLIS family zinc finger 3"/>
    <property type="match status" value="1"/>
</dbReference>
<dbReference type="PANTHER" id="PTHR45718:SF1">
    <property type="entry name" value="ZINC FINGER PROTEIN GLIS3"/>
    <property type="match status" value="1"/>
</dbReference>
<keyword evidence="15" id="KW-1185">Reference proteome</keyword>
<dbReference type="Gene3D" id="3.30.160.60">
    <property type="entry name" value="Classic Zinc Finger"/>
    <property type="match status" value="5"/>
</dbReference>
<keyword evidence="4" id="KW-0479">Metal-binding</keyword>
<dbReference type="CTD" id="169792"/>
<dbReference type="GO" id="GO:0005634">
    <property type="term" value="C:nucleus"/>
    <property type="evidence" value="ECO:0007669"/>
    <property type="project" value="UniProtKB-SubCell"/>
</dbReference>
<feature type="region of interest" description="Disordered" evidence="13">
    <location>
        <begin position="659"/>
        <end position="686"/>
    </location>
</feature>
<proteinExistence type="inferred from homology"/>
<evidence type="ECO:0000256" key="11">
    <source>
        <dbReference type="ARBA" id="ARBA00023242"/>
    </source>
</evidence>
<name>A0A6J2UZN6_CHACN</name>
<dbReference type="GO" id="GO:0000981">
    <property type="term" value="F:DNA-binding transcription factor activity, RNA polymerase II-specific"/>
    <property type="evidence" value="ECO:0007669"/>
    <property type="project" value="TreeGrafter"/>
</dbReference>
<keyword evidence="8" id="KW-0805">Transcription regulation</keyword>
<keyword evidence="6 12" id="KW-0863">Zinc-finger</keyword>
<keyword evidence="5" id="KW-0677">Repeat</keyword>
<evidence type="ECO:0000256" key="9">
    <source>
        <dbReference type="ARBA" id="ARBA00023125"/>
    </source>
</evidence>
<dbReference type="InterPro" id="IPR056436">
    <property type="entry name" value="Znf-C2H2_ZIC1-5/GLI1-3-like"/>
</dbReference>
<keyword evidence="7" id="KW-0862">Zinc</keyword>
<accession>A0A6J2UZN6</accession>
<evidence type="ECO:0000256" key="5">
    <source>
        <dbReference type="ARBA" id="ARBA00022737"/>
    </source>
</evidence>
<dbReference type="InterPro" id="IPR043359">
    <property type="entry name" value="GLI-like"/>
</dbReference>
<dbReference type="Pfam" id="PF00096">
    <property type="entry name" value="zf-C2H2"/>
    <property type="match status" value="2"/>
</dbReference>
<dbReference type="InterPro" id="IPR013087">
    <property type="entry name" value="Znf_C2H2_type"/>
</dbReference>
<keyword evidence="11" id="KW-0539">Nucleus</keyword>
<dbReference type="PANTHER" id="PTHR45718">
    <property type="entry name" value="TRANSCRIPTIONAL ACTIVATOR CUBITUS INTERRUPTUS"/>
    <property type="match status" value="1"/>
</dbReference>
<evidence type="ECO:0000256" key="13">
    <source>
        <dbReference type="SAM" id="MobiDB-lite"/>
    </source>
</evidence>
<dbReference type="SMART" id="SM00355">
    <property type="entry name" value="ZnF_C2H2"/>
    <property type="match status" value="5"/>
</dbReference>
<evidence type="ECO:0000256" key="6">
    <source>
        <dbReference type="ARBA" id="ARBA00022771"/>
    </source>
</evidence>
<dbReference type="GO" id="GO:0000978">
    <property type="term" value="F:RNA polymerase II cis-regulatory region sequence-specific DNA binding"/>
    <property type="evidence" value="ECO:0007669"/>
    <property type="project" value="TreeGrafter"/>
</dbReference>
<feature type="domain" description="C2H2-type" evidence="14">
    <location>
        <begin position="646"/>
        <end position="675"/>
    </location>
</feature>
<evidence type="ECO:0000256" key="10">
    <source>
        <dbReference type="ARBA" id="ARBA00023163"/>
    </source>
</evidence>
<gene>
    <name evidence="16" type="primary">glis3</name>
</gene>
<dbReference type="PROSITE" id="PS00028">
    <property type="entry name" value="ZINC_FINGER_C2H2_1"/>
    <property type="match status" value="3"/>
</dbReference>
<feature type="domain" description="C2H2-type" evidence="14">
    <location>
        <begin position="551"/>
        <end position="578"/>
    </location>
</feature>
<evidence type="ECO:0000313" key="16">
    <source>
        <dbReference type="RefSeq" id="XP_030624967.1"/>
    </source>
</evidence>
<dbReference type="InterPro" id="IPR036236">
    <property type="entry name" value="Znf_C2H2_sf"/>
</dbReference>
<evidence type="ECO:0000256" key="12">
    <source>
        <dbReference type="PROSITE-ProRule" id="PRU00042"/>
    </source>
</evidence>
<feature type="region of interest" description="Disordered" evidence="13">
    <location>
        <begin position="232"/>
        <end position="251"/>
    </location>
</feature>
<keyword evidence="9" id="KW-0238">DNA-binding</keyword>
<dbReference type="AlphaFoldDB" id="A0A6J2UZN6"/>
<feature type="compositionally biased region" description="Polar residues" evidence="13">
    <location>
        <begin position="107"/>
        <end position="124"/>
    </location>
</feature>
<evidence type="ECO:0000256" key="7">
    <source>
        <dbReference type="ARBA" id="ARBA00022833"/>
    </source>
</evidence>
<feature type="domain" description="C2H2-type" evidence="14">
    <location>
        <begin position="616"/>
        <end position="645"/>
    </location>
</feature>
<feature type="region of interest" description="Disordered" evidence="13">
    <location>
        <begin position="83"/>
        <end position="130"/>
    </location>
</feature>
<dbReference type="RefSeq" id="XP_030624967.1">
    <property type="nucleotide sequence ID" value="XM_030769107.1"/>
</dbReference>
<dbReference type="FunFam" id="3.30.160.60:FF:000036">
    <property type="entry name" value="GLI family zinc finger 3"/>
    <property type="match status" value="1"/>
</dbReference>
<dbReference type="FunFam" id="3.30.160.60:FF:000031">
    <property type="entry name" value="GLI family zinc finger 3"/>
    <property type="match status" value="1"/>
</dbReference>
<feature type="compositionally biased region" description="Polar residues" evidence="13">
    <location>
        <begin position="47"/>
        <end position="57"/>
    </location>
</feature>
<feature type="domain" description="C2H2-type" evidence="14">
    <location>
        <begin position="512"/>
        <end position="542"/>
    </location>
</feature>
<evidence type="ECO:0000256" key="2">
    <source>
        <dbReference type="ARBA" id="ARBA00010831"/>
    </source>
</evidence>
<evidence type="ECO:0000256" key="8">
    <source>
        <dbReference type="ARBA" id="ARBA00023015"/>
    </source>
</evidence>
<dbReference type="FunFam" id="3.30.160.60:FF:000019">
    <property type="entry name" value="GLI family zinc finger 3"/>
    <property type="match status" value="1"/>
</dbReference>